<organism evidence="1 2">
    <name type="scientific">Pyropia yezoensis</name>
    <name type="common">Susabi-nori</name>
    <name type="synonym">Porphyra yezoensis</name>
    <dbReference type="NCBI Taxonomy" id="2788"/>
    <lineage>
        <taxon>Eukaryota</taxon>
        <taxon>Rhodophyta</taxon>
        <taxon>Bangiophyceae</taxon>
        <taxon>Bangiales</taxon>
        <taxon>Bangiaceae</taxon>
        <taxon>Pyropia</taxon>
    </lineage>
</organism>
<evidence type="ECO:0000313" key="1">
    <source>
        <dbReference type="EMBL" id="KAK1857729.1"/>
    </source>
</evidence>
<keyword evidence="2" id="KW-1185">Reference proteome</keyword>
<dbReference type="Proteomes" id="UP000798662">
    <property type="component" value="Chromosome 1"/>
</dbReference>
<sequence length="829" mass="83727">MTPQPFPCVLPTSERLAAAGGVVWAVLLLLAGASSGAAAPAAAPAPVASPTPADDSLGRFHFLRGLQCDTAAPGTVDGVRGFRVGADARGGGGGGTPTTIPVGDGVCWSPLTDAAALSTARPMRGANGTTTVGIRPTAAAATIEVVGELVSAAPVGSFAHHETYRQLPMGGGGGGYDGGQLLREDSLLRLLTLQRNSLSGAVHRVVGAYDVVTISRITAGYCRTGGCADASAVNVLGGARRGAGSAPSPAAVELLAYTPPGGWGADNRTWRHVGMDDEDLLALGRATLADPFWLAVPAAAAAVRSWRLAAAFSLTGWSRRDAADSSSQAALPLGAPWGAAGGDPRVDLGRPSPASSAGAEQWLQAVTLVLCAAPRSSFVVSSGSTRLCGTHQGGGDNPAAGAEVALGRSITACAHEVEPPPPEEVEGGVPPPAVGGGGSAAAGAGATTPVRHLAALKYAPVVTEAGRLSHQYDRARWGVEPPGEPATNADITLAIIVSLPEAIALVALVLTNPRWEKRDGLAFLLIWAAGGVSTAGIITLAAEEGGGQRWRAAAERVELSVGLHKGKKSDFSRNLERMPLYKVVTLFLAARLGYRDRYLRALAIGVGCTYMGLRRPSRRPYGPPIMGATSRTLFSLAFLVVAATSSLLLTWSIWWLATVGTSVPARRPFFLPGETPPTLIAAASESSASPTPVFQYSLAGGWPAAASGLRVAASGVGVVGALTYALLGTYARAGVARAAIGGGLGAVTGLAAASAVVDGIAIGRARSECADRACVTALPPGVGDNGEFCVCDVGAFFWITLGTDVALAVGAAVGAAVTLGGVVKRGQRA</sequence>
<gene>
    <name evidence="1" type="ORF">I4F81_000344</name>
</gene>
<evidence type="ECO:0000313" key="2">
    <source>
        <dbReference type="Proteomes" id="UP000798662"/>
    </source>
</evidence>
<name>A0ACC3BIG5_PYRYE</name>
<dbReference type="EMBL" id="CM020618">
    <property type="protein sequence ID" value="KAK1857729.1"/>
    <property type="molecule type" value="Genomic_DNA"/>
</dbReference>
<accession>A0ACC3BIG5</accession>
<comment type="caution">
    <text evidence="1">The sequence shown here is derived from an EMBL/GenBank/DDBJ whole genome shotgun (WGS) entry which is preliminary data.</text>
</comment>
<proteinExistence type="predicted"/>
<reference evidence="1" key="1">
    <citation type="submission" date="2019-11" db="EMBL/GenBank/DDBJ databases">
        <title>Nori genome reveals adaptations in red seaweeds to the harsh intertidal environment.</title>
        <authorList>
            <person name="Wang D."/>
            <person name="Mao Y."/>
        </authorList>
    </citation>
    <scope>NUCLEOTIDE SEQUENCE</scope>
    <source>
        <tissue evidence="1">Gametophyte</tissue>
    </source>
</reference>
<protein>
    <submittedName>
        <fullName evidence="1">Uncharacterized protein</fullName>
    </submittedName>
</protein>